<protein>
    <submittedName>
        <fullName evidence="2">Uncharacterized protein</fullName>
    </submittedName>
</protein>
<feature type="region of interest" description="Disordered" evidence="1">
    <location>
        <begin position="51"/>
        <end position="100"/>
    </location>
</feature>
<organism evidence="2 3">
    <name type="scientific">Morus notabilis</name>
    <dbReference type="NCBI Taxonomy" id="981085"/>
    <lineage>
        <taxon>Eukaryota</taxon>
        <taxon>Viridiplantae</taxon>
        <taxon>Streptophyta</taxon>
        <taxon>Embryophyta</taxon>
        <taxon>Tracheophyta</taxon>
        <taxon>Spermatophyta</taxon>
        <taxon>Magnoliopsida</taxon>
        <taxon>eudicotyledons</taxon>
        <taxon>Gunneridae</taxon>
        <taxon>Pentapetalae</taxon>
        <taxon>rosids</taxon>
        <taxon>fabids</taxon>
        <taxon>Rosales</taxon>
        <taxon>Moraceae</taxon>
        <taxon>Moreae</taxon>
        <taxon>Morus</taxon>
    </lineage>
</organism>
<sequence length="155" mass="16760">MARSPRFGSISSDNCPRKTHFRYGSEQPPSNAIEGLGDRSVGEGVIRGLQETHGEDGKTPAEGGCPTLAGIQQHRQMKHSMERNTAPSALNHKTTENRVQNVRYPTTISEEIRRNEATIANTAPTTVKHMMRRVDGPSFKVGSPATGAPADATPL</sequence>
<evidence type="ECO:0000313" key="2">
    <source>
        <dbReference type="EMBL" id="EXB75314.1"/>
    </source>
</evidence>
<keyword evidence="3" id="KW-1185">Reference proteome</keyword>
<reference evidence="3" key="1">
    <citation type="submission" date="2013-01" db="EMBL/GenBank/DDBJ databases">
        <title>Draft Genome Sequence of a Mulberry Tree, Morus notabilis C.K. Schneid.</title>
        <authorList>
            <person name="He N."/>
            <person name="Zhao S."/>
        </authorList>
    </citation>
    <scope>NUCLEOTIDE SEQUENCE</scope>
</reference>
<dbReference type="AlphaFoldDB" id="W9R7N9"/>
<dbReference type="EMBL" id="KE344675">
    <property type="protein sequence ID" value="EXB75314.1"/>
    <property type="molecule type" value="Genomic_DNA"/>
</dbReference>
<name>W9R7N9_9ROSA</name>
<feature type="region of interest" description="Disordered" evidence="1">
    <location>
        <begin position="135"/>
        <end position="155"/>
    </location>
</feature>
<proteinExistence type="predicted"/>
<feature type="compositionally biased region" description="Polar residues" evidence="1">
    <location>
        <begin position="83"/>
        <end position="100"/>
    </location>
</feature>
<feature type="region of interest" description="Disordered" evidence="1">
    <location>
        <begin position="1"/>
        <end position="39"/>
    </location>
</feature>
<dbReference type="Proteomes" id="UP000030645">
    <property type="component" value="Unassembled WGS sequence"/>
</dbReference>
<gene>
    <name evidence="2" type="ORF">L484_008767</name>
</gene>
<evidence type="ECO:0000256" key="1">
    <source>
        <dbReference type="SAM" id="MobiDB-lite"/>
    </source>
</evidence>
<evidence type="ECO:0000313" key="3">
    <source>
        <dbReference type="Proteomes" id="UP000030645"/>
    </source>
</evidence>
<accession>W9R7N9</accession>